<organism evidence="2 3">
    <name type="scientific">Thermaurantimonas aggregans</name>
    <dbReference type="NCBI Taxonomy" id="2173829"/>
    <lineage>
        <taxon>Bacteria</taxon>
        <taxon>Pseudomonadati</taxon>
        <taxon>Bacteroidota</taxon>
        <taxon>Flavobacteriia</taxon>
        <taxon>Flavobacteriales</taxon>
        <taxon>Schleiferiaceae</taxon>
        <taxon>Thermaurantimonas</taxon>
    </lineage>
</organism>
<dbReference type="AlphaFoldDB" id="A0A401XIC2"/>
<dbReference type="InterPro" id="IPR036691">
    <property type="entry name" value="Endo/exonu/phosph_ase_sf"/>
</dbReference>
<dbReference type="Gene3D" id="3.60.10.10">
    <property type="entry name" value="Endonuclease/exonuclease/phosphatase"/>
    <property type="match status" value="1"/>
</dbReference>
<proteinExistence type="predicted"/>
<dbReference type="OrthoDB" id="9802724at2"/>
<dbReference type="Pfam" id="PF19580">
    <property type="entry name" value="Exo_endo_phos_3"/>
    <property type="match status" value="1"/>
</dbReference>
<dbReference type="PANTHER" id="PTHR42834">
    <property type="entry name" value="ENDONUCLEASE/EXONUCLEASE/PHOSPHATASE FAMILY PROTEIN (AFU_ORTHOLOGUE AFUA_3G09210)"/>
    <property type="match status" value="1"/>
</dbReference>
<gene>
    <name evidence="2" type="ORF">JCM31826_02300</name>
</gene>
<dbReference type="SUPFAM" id="SSF56219">
    <property type="entry name" value="DNase I-like"/>
    <property type="match status" value="1"/>
</dbReference>
<dbReference type="InterPro" id="IPR005135">
    <property type="entry name" value="Endo/exonuclease/phosphatase"/>
</dbReference>
<keyword evidence="2" id="KW-0540">Nuclease</keyword>
<evidence type="ECO:0000313" key="3">
    <source>
        <dbReference type="Proteomes" id="UP000286715"/>
    </source>
</evidence>
<name>A0A401XIC2_9FLAO</name>
<dbReference type="RefSeq" id="WP_124396827.1">
    <property type="nucleotide sequence ID" value="NZ_BHZE01000002.1"/>
</dbReference>
<keyword evidence="2" id="KW-0378">Hydrolase</keyword>
<accession>A0A401XIC2</accession>
<keyword evidence="3" id="KW-1185">Reference proteome</keyword>
<keyword evidence="2" id="KW-0255">Endonuclease</keyword>
<dbReference type="PANTHER" id="PTHR42834:SF1">
    <property type="entry name" value="ENDONUCLEASE_EXONUCLEASE_PHOSPHATASE FAMILY PROTEIN (AFU_ORTHOLOGUE AFUA_3G09210)"/>
    <property type="match status" value="1"/>
</dbReference>
<feature type="domain" description="Endonuclease/exonuclease/phosphatase" evidence="1">
    <location>
        <begin position="7"/>
        <end position="338"/>
    </location>
</feature>
<dbReference type="GO" id="GO:0004519">
    <property type="term" value="F:endonuclease activity"/>
    <property type="evidence" value="ECO:0007669"/>
    <property type="project" value="UniProtKB-KW"/>
</dbReference>
<dbReference type="Proteomes" id="UP000286715">
    <property type="component" value="Unassembled WGS sequence"/>
</dbReference>
<evidence type="ECO:0000259" key="1">
    <source>
        <dbReference type="Pfam" id="PF19580"/>
    </source>
</evidence>
<protein>
    <submittedName>
        <fullName evidence="2">Endonuclease</fullName>
    </submittedName>
</protein>
<evidence type="ECO:0000313" key="2">
    <source>
        <dbReference type="EMBL" id="GCD76748.1"/>
    </source>
</evidence>
<dbReference type="EMBL" id="BHZE01000002">
    <property type="protein sequence ID" value="GCD76748.1"/>
    <property type="molecule type" value="Genomic_DNA"/>
</dbReference>
<reference evidence="2 3" key="1">
    <citation type="submission" date="2018-11" db="EMBL/GenBank/DDBJ databases">
        <title>Schleiferia aggregans sp. nov., a moderately thermophilic heterotrophic bacterium isolated from microbial mats at a terrestrial hot spring.</title>
        <authorList>
            <person name="Iino T."/>
            <person name="Ohkuma M."/>
            <person name="Haruta S."/>
        </authorList>
    </citation>
    <scope>NUCLEOTIDE SEQUENCE [LARGE SCALE GENOMIC DNA]</scope>
    <source>
        <strain evidence="2 3">LA</strain>
    </source>
</reference>
<comment type="caution">
    <text evidence="2">The sequence shown here is derived from an EMBL/GenBank/DDBJ whole genome shotgun (WGS) entry which is preliminary data.</text>
</comment>
<sequence>MDTVYYLAWWNLENLLDVENADRPEWRKKKIGKYIIGWNAEILSKKIRNISSAIAEMNNGIGPDIIGVCEVENERLLHLLAESLSITGRRYSFVHFDSSDKRGVDVAFLFDEALFEVPKNLLFTVRLHKRSATRDLLQAEFITKKGKSLIIIGNHWPSRTGGQYETEPFRIMAAETLSYWLYQIAEKRGNDQPVLVMGDFNDEPFSRSITEYALSTPNIRLIRSARKDQNGIFTPYLLNLLWNEMADGKGTYLYNGKWSVLDQIMVNRAIALNKGFTVLSAGIYDHPDLLTPGLNSSPKAFGAPSKARRDLKGNIRESYGTFWSKGYSDHLPVVILLKEN</sequence>